<dbReference type="Gene3D" id="3.40.50.10140">
    <property type="entry name" value="Toll/interleukin-1 receptor homology (TIR) domain"/>
    <property type="match status" value="1"/>
</dbReference>
<evidence type="ECO:0000259" key="3">
    <source>
        <dbReference type="PROSITE" id="PS50104"/>
    </source>
</evidence>
<keyword evidence="2" id="KW-0812">Transmembrane</keyword>
<evidence type="ECO:0000256" key="1">
    <source>
        <dbReference type="SAM" id="MobiDB-lite"/>
    </source>
</evidence>
<feature type="compositionally biased region" description="Basic and acidic residues" evidence="1">
    <location>
        <begin position="139"/>
        <end position="165"/>
    </location>
</feature>
<feature type="region of interest" description="Disordered" evidence="1">
    <location>
        <begin position="137"/>
        <end position="178"/>
    </location>
</feature>
<gene>
    <name evidence="4" type="ORF">LBU54_07255</name>
</gene>
<evidence type="ECO:0000313" key="4">
    <source>
        <dbReference type="EMBL" id="MCA0132377.1"/>
    </source>
</evidence>
<name>A0ABS7XQU3_9FLAO</name>
<protein>
    <submittedName>
        <fullName evidence="4">Toll/interleukin-1 receptor domain-containing protein</fullName>
    </submittedName>
</protein>
<dbReference type="EMBL" id="JAIUJR010000003">
    <property type="protein sequence ID" value="MCA0132377.1"/>
    <property type="molecule type" value="Genomic_DNA"/>
</dbReference>
<dbReference type="Pfam" id="PF13676">
    <property type="entry name" value="TIR_2"/>
    <property type="match status" value="1"/>
</dbReference>
<keyword evidence="2" id="KW-0472">Membrane</keyword>
<evidence type="ECO:0000313" key="5">
    <source>
        <dbReference type="Proteomes" id="UP001198901"/>
    </source>
</evidence>
<sequence>MSKETIFISYSRDNTDFVMNLAKTLRNAGADIWLDQLDIKVGENWDIAVQNAMQESENFMIILSKSSVNSNNVMDEVGYALSANKKVVPVLMEECEIPFRLQRRQFADFTGDKEKGMKGLVTALGLEYKVAKNLVADTPENKGADPKRETPKPDEKPNEKPKDTKPSPAPQPQPSKPKNKSPYIIIGIIAVLAIVAFLMKDTLFIDKDLQAWEAAQAKDTEEEYNFYLRTNESGKYILAAKDSILSKQKQREILADNTEWNAAIEKDTEDAYNAYIKHYPRGIHVVEANNKIQALKNRQALIDEDDNAWNAAKDDGSVHVLASYLTNAGLKVHAHKTDAINAIKNTSNEGWLYYGRKNGDKANNDVFDLVWRDNETVEKDMMPVAGDVLIVNKPYMTYRSVGSTEAQGRTGKPVKTGKKVLLTEVTERGSAIFVKVIHD</sequence>
<comment type="caution">
    <text evidence="4">The sequence shown here is derived from an EMBL/GenBank/DDBJ whole genome shotgun (WGS) entry which is preliminary data.</text>
</comment>
<dbReference type="SMART" id="SM00255">
    <property type="entry name" value="TIR"/>
    <property type="match status" value="1"/>
</dbReference>
<keyword evidence="4" id="KW-0675">Receptor</keyword>
<dbReference type="SUPFAM" id="SSF52200">
    <property type="entry name" value="Toll/Interleukin receptor TIR domain"/>
    <property type="match status" value="1"/>
</dbReference>
<keyword evidence="5" id="KW-1185">Reference proteome</keyword>
<feature type="transmembrane region" description="Helical" evidence="2">
    <location>
        <begin position="181"/>
        <end position="199"/>
    </location>
</feature>
<organism evidence="4 5">
    <name type="scientific">Winogradskyella alexanderae</name>
    <dbReference type="NCBI Taxonomy" id="2877123"/>
    <lineage>
        <taxon>Bacteria</taxon>
        <taxon>Pseudomonadati</taxon>
        <taxon>Bacteroidota</taxon>
        <taxon>Flavobacteriia</taxon>
        <taxon>Flavobacteriales</taxon>
        <taxon>Flavobacteriaceae</taxon>
        <taxon>Winogradskyella</taxon>
    </lineage>
</organism>
<keyword evidence="2" id="KW-1133">Transmembrane helix</keyword>
<dbReference type="PROSITE" id="PS50104">
    <property type="entry name" value="TIR"/>
    <property type="match status" value="1"/>
</dbReference>
<dbReference type="InterPro" id="IPR035897">
    <property type="entry name" value="Toll_tir_struct_dom_sf"/>
</dbReference>
<accession>A0ABS7XQU3</accession>
<dbReference type="InterPro" id="IPR000157">
    <property type="entry name" value="TIR_dom"/>
</dbReference>
<feature type="domain" description="TIR" evidence="3">
    <location>
        <begin position="2"/>
        <end position="128"/>
    </location>
</feature>
<proteinExistence type="predicted"/>
<reference evidence="5" key="1">
    <citation type="submission" date="2023-07" db="EMBL/GenBank/DDBJ databases">
        <authorList>
            <person name="Yue Y."/>
        </authorList>
    </citation>
    <scope>NUCLEOTIDE SEQUENCE [LARGE SCALE GENOMIC DNA]</scope>
    <source>
        <strain evidence="5">D23</strain>
    </source>
</reference>
<evidence type="ECO:0000256" key="2">
    <source>
        <dbReference type="SAM" id="Phobius"/>
    </source>
</evidence>
<dbReference type="Proteomes" id="UP001198901">
    <property type="component" value="Unassembled WGS sequence"/>
</dbReference>
<dbReference type="RefSeq" id="WP_224527834.1">
    <property type="nucleotide sequence ID" value="NZ_JAIUJR010000003.1"/>
</dbReference>